<dbReference type="PRINTS" id="PR00138">
    <property type="entry name" value="MATRIXIN"/>
</dbReference>
<dbReference type="PIRSF" id="PIRSF001191">
    <property type="entry name" value="Peptidase_M10A_matrix"/>
    <property type="match status" value="1"/>
</dbReference>
<evidence type="ECO:0000256" key="3">
    <source>
        <dbReference type="ARBA" id="ARBA00022670"/>
    </source>
</evidence>
<dbReference type="SMART" id="SM00235">
    <property type="entry name" value="ZnMc"/>
    <property type="match status" value="1"/>
</dbReference>
<evidence type="ECO:0000256" key="1">
    <source>
        <dbReference type="ARBA" id="ARBA00001947"/>
    </source>
</evidence>
<dbReference type="Proteomes" id="UP000694941">
    <property type="component" value="Unplaced"/>
</dbReference>
<evidence type="ECO:0000256" key="6">
    <source>
        <dbReference type="ARBA" id="ARBA00022801"/>
    </source>
</evidence>
<dbReference type="InterPro" id="IPR024079">
    <property type="entry name" value="MetalloPept_cat_dom_sf"/>
</dbReference>
<dbReference type="InterPro" id="IPR001818">
    <property type="entry name" value="Pept_M10_metallopeptidase"/>
</dbReference>
<organism evidence="11 12">
    <name type="scientific">Limulus polyphemus</name>
    <name type="common">Atlantic horseshoe crab</name>
    <dbReference type="NCBI Taxonomy" id="6850"/>
    <lineage>
        <taxon>Eukaryota</taxon>
        <taxon>Metazoa</taxon>
        <taxon>Ecdysozoa</taxon>
        <taxon>Arthropoda</taxon>
        <taxon>Chelicerata</taxon>
        <taxon>Merostomata</taxon>
        <taxon>Xiphosura</taxon>
        <taxon>Limulidae</taxon>
        <taxon>Limulus</taxon>
    </lineage>
</organism>
<evidence type="ECO:0000313" key="12">
    <source>
        <dbReference type="RefSeq" id="XP_013788866.1"/>
    </source>
</evidence>
<comment type="similarity">
    <text evidence="2">Belongs to the peptidase M10A family.</text>
</comment>
<dbReference type="InterPro" id="IPR036375">
    <property type="entry name" value="Hemopexin-like_dom_sf"/>
</dbReference>
<keyword evidence="5" id="KW-0732">Signal</keyword>
<dbReference type="SUPFAM" id="SSF55486">
    <property type="entry name" value="Metalloproteases ('zincins'), catalytic domain"/>
    <property type="match status" value="1"/>
</dbReference>
<keyword evidence="7" id="KW-0862">Zinc</keyword>
<dbReference type="SUPFAM" id="SSF50923">
    <property type="entry name" value="Hemopexin-like domain"/>
    <property type="match status" value="1"/>
</dbReference>
<evidence type="ECO:0000259" key="10">
    <source>
        <dbReference type="SMART" id="SM00235"/>
    </source>
</evidence>
<dbReference type="RefSeq" id="XP_013788866.1">
    <property type="nucleotide sequence ID" value="XM_013933412.1"/>
</dbReference>
<keyword evidence="9" id="KW-0865">Zymogen</keyword>
<evidence type="ECO:0000256" key="7">
    <source>
        <dbReference type="ARBA" id="ARBA00022833"/>
    </source>
</evidence>
<comment type="cofactor">
    <cofactor evidence="1">
        <name>Zn(2+)</name>
        <dbReference type="ChEBI" id="CHEBI:29105"/>
    </cofactor>
</comment>
<dbReference type="InterPro" id="IPR033739">
    <property type="entry name" value="M10A_MMP"/>
</dbReference>
<evidence type="ECO:0000256" key="8">
    <source>
        <dbReference type="ARBA" id="ARBA00023049"/>
    </source>
</evidence>
<dbReference type="CDD" id="cd04278">
    <property type="entry name" value="ZnMc_MMP"/>
    <property type="match status" value="1"/>
</dbReference>
<dbReference type="Pfam" id="PF00413">
    <property type="entry name" value="Peptidase_M10"/>
    <property type="match status" value="1"/>
</dbReference>
<dbReference type="Gene3D" id="2.110.10.10">
    <property type="entry name" value="Hemopexin-like domain"/>
    <property type="match status" value="1"/>
</dbReference>
<proteinExistence type="inferred from homology"/>
<keyword evidence="3" id="KW-0645">Protease</keyword>
<protein>
    <submittedName>
        <fullName evidence="12">Matrix metalloproteinase-2-like</fullName>
    </submittedName>
</protein>
<reference evidence="12" key="1">
    <citation type="submission" date="2025-08" db="UniProtKB">
        <authorList>
            <consortium name="RefSeq"/>
        </authorList>
    </citation>
    <scope>IDENTIFICATION</scope>
    <source>
        <tissue evidence="12">Muscle</tissue>
    </source>
</reference>
<dbReference type="InterPro" id="IPR021190">
    <property type="entry name" value="Pept_M10A"/>
</dbReference>
<evidence type="ECO:0000256" key="9">
    <source>
        <dbReference type="ARBA" id="ARBA00023145"/>
    </source>
</evidence>
<dbReference type="PROSITE" id="PS00546">
    <property type="entry name" value="CYSTEINE_SWITCH"/>
    <property type="match status" value="1"/>
</dbReference>
<dbReference type="PANTHER" id="PTHR10201">
    <property type="entry name" value="MATRIX METALLOPROTEINASE"/>
    <property type="match status" value="1"/>
</dbReference>
<feature type="domain" description="Peptidase metallopeptidase" evidence="10">
    <location>
        <begin position="65"/>
        <end position="231"/>
    </location>
</feature>
<keyword evidence="11" id="KW-1185">Reference proteome</keyword>
<evidence type="ECO:0000256" key="2">
    <source>
        <dbReference type="ARBA" id="ARBA00010370"/>
    </source>
</evidence>
<keyword evidence="8" id="KW-0482">Metalloprotease</keyword>
<keyword evidence="6" id="KW-0378">Hydrolase</keyword>
<accession>A0ABM1BUF2</accession>
<evidence type="ECO:0000256" key="4">
    <source>
        <dbReference type="ARBA" id="ARBA00022723"/>
    </source>
</evidence>
<sequence>MEAFYTEESFREAVKQVQQFGHLPATGFIDDATKKLLTAPRCGVPDILRQSPRNNSIRANPYVIGSQGWKKRTITYKIHNWPPQLGYNQVAQVLKTAFNTWSEPASPLRFEEVRNGEADIEITFASADHGDGYPFDGQGRVLAHAFFPYDFDSLGGDIHFDTDEYWIDGSRGKQNYGIDLFSAAVHEIGHSLGLGHSAVEKSVMFPYYQRHKPGFSLYYDDLLAMYELYIVRGSFEDDQYDKTSNGGSTTDTPVLPPKKDDSGNICNGYFDAVGLLKDDIVIFKGLLVWRFKDRGILRKGYPTYFNSVFQGLPSSIKRVDAVYQRTSDLHTLLFSGILKY</sequence>
<dbReference type="GeneID" id="106472755"/>
<name>A0ABM1BUF2_LIMPO</name>
<keyword evidence="4" id="KW-0479">Metal-binding</keyword>
<dbReference type="PANTHER" id="PTHR10201:SF169">
    <property type="entry name" value="MATRIX METALLOPROTEINASE-16-LIKE PROTEIN"/>
    <property type="match status" value="1"/>
</dbReference>
<dbReference type="InterPro" id="IPR021158">
    <property type="entry name" value="Pept_M10A_Zn_BS"/>
</dbReference>
<evidence type="ECO:0000313" key="11">
    <source>
        <dbReference type="Proteomes" id="UP000694941"/>
    </source>
</evidence>
<gene>
    <name evidence="12" type="primary">LOC106472755</name>
</gene>
<dbReference type="InterPro" id="IPR006026">
    <property type="entry name" value="Peptidase_Metallo"/>
</dbReference>
<evidence type="ECO:0000256" key="5">
    <source>
        <dbReference type="ARBA" id="ARBA00022729"/>
    </source>
</evidence>
<dbReference type="Gene3D" id="3.40.390.10">
    <property type="entry name" value="Collagenase (Catalytic Domain)"/>
    <property type="match status" value="1"/>
</dbReference>